<feature type="chain" id="PRO_5002900737" evidence="2">
    <location>
        <begin position="24"/>
        <end position="311"/>
    </location>
</feature>
<dbReference type="PANTHER" id="PTHR42951">
    <property type="entry name" value="METALLO-BETA-LACTAMASE DOMAIN-CONTAINING"/>
    <property type="match status" value="1"/>
</dbReference>
<accession>C0N5K8</accession>
<feature type="domain" description="Metallo-beta-lactamase" evidence="3">
    <location>
        <begin position="54"/>
        <end position="239"/>
    </location>
</feature>
<dbReference type="Proteomes" id="UP000004679">
    <property type="component" value="Unassembled WGS sequence"/>
</dbReference>
<keyword evidence="2" id="KW-0732">Signal</keyword>
<organism evidence="4 5">
    <name type="scientific">Methylophaga thiooxydans DMS010</name>
    <dbReference type="NCBI Taxonomy" id="637616"/>
    <lineage>
        <taxon>Bacteria</taxon>
        <taxon>Pseudomonadati</taxon>
        <taxon>Pseudomonadota</taxon>
        <taxon>Gammaproteobacteria</taxon>
        <taxon>Thiotrichales</taxon>
        <taxon>Piscirickettsiaceae</taxon>
        <taxon>Methylophaga</taxon>
    </lineage>
</organism>
<name>C0N5K8_9GAMM</name>
<dbReference type="InterPro" id="IPR050855">
    <property type="entry name" value="NDM-1-like"/>
</dbReference>
<feature type="signal peptide" evidence="2">
    <location>
        <begin position="1"/>
        <end position="23"/>
    </location>
</feature>
<gene>
    <name evidence="4" type="ORF">MDMS009_1479</name>
</gene>
<proteinExistence type="inferred from homology"/>
<keyword evidence="5" id="KW-1185">Reference proteome</keyword>
<dbReference type="RefSeq" id="WP_008291022.1">
    <property type="nucleotide sequence ID" value="NZ_GG657897.1"/>
</dbReference>
<evidence type="ECO:0000256" key="2">
    <source>
        <dbReference type="SAM" id="SignalP"/>
    </source>
</evidence>
<dbReference type="Pfam" id="PF00753">
    <property type="entry name" value="Lactamase_B"/>
    <property type="match status" value="1"/>
</dbReference>
<evidence type="ECO:0000256" key="1">
    <source>
        <dbReference type="ARBA" id="ARBA00005250"/>
    </source>
</evidence>
<dbReference type="NCBIfam" id="TIGR04559">
    <property type="entry name" value="SoxH_rel_PQQ_2"/>
    <property type="match status" value="1"/>
</dbReference>
<dbReference type="InterPro" id="IPR030829">
    <property type="entry name" value="SoxH-rel_PQQ_2"/>
</dbReference>
<dbReference type="InterPro" id="IPR036866">
    <property type="entry name" value="RibonucZ/Hydroxyglut_hydro"/>
</dbReference>
<dbReference type="SUPFAM" id="SSF56281">
    <property type="entry name" value="Metallo-hydrolase/oxidoreductase"/>
    <property type="match status" value="1"/>
</dbReference>
<dbReference type="SMART" id="SM00849">
    <property type="entry name" value="Lactamase_B"/>
    <property type="match status" value="1"/>
</dbReference>
<dbReference type="CDD" id="cd16282">
    <property type="entry name" value="metallo-hydrolase-like_MBL-fold"/>
    <property type="match status" value="1"/>
</dbReference>
<dbReference type="Gene3D" id="3.60.15.10">
    <property type="entry name" value="Ribonuclease Z/Hydroxyacylglutathione hydrolase-like"/>
    <property type="match status" value="1"/>
</dbReference>
<dbReference type="HOGENOM" id="CLU_056342_0_0_6"/>
<dbReference type="GO" id="GO:0017001">
    <property type="term" value="P:antibiotic catabolic process"/>
    <property type="evidence" value="ECO:0007669"/>
    <property type="project" value="UniProtKB-ARBA"/>
</dbReference>
<protein>
    <submittedName>
        <fullName evidence="4">Metallo-beta-lactamase superfamily protein</fullName>
    </submittedName>
</protein>
<dbReference type="AlphaFoldDB" id="C0N5K8"/>
<dbReference type="PANTHER" id="PTHR42951:SF4">
    <property type="entry name" value="ACYL-COENZYME A THIOESTERASE MBLAC2"/>
    <property type="match status" value="1"/>
</dbReference>
<evidence type="ECO:0000313" key="5">
    <source>
        <dbReference type="Proteomes" id="UP000004679"/>
    </source>
</evidence>
<evidence type="ECO:0000259" key="3">
    <source>
        <dbReference type="SMART" id="SM00849"/>
    </source>
</evidence>
<dbReference type="EMBL" id="GG657897">
    <property type="protein sequence ID" value="EEF79928.1"/>
    <property type="molecule type" value="Genomic_DNA"/>
</dbReference>
<reference evidence="4 5" key="1">
    <citation type="journal article" date="2011" name="J. Bacteriol.">
        <title>Draft genome sequence of the chemolithoheterotrophic, halophilic methylotroph Methylophaga thiooxydans DMS010.</title>
        <authorList>
            <person name="Boden R."/>
            <person name="Ferriera S."/>
            <person name="Johnson J."/>
            <person name="Kelly D.P."/>
            <person name="Murrell J.C."/>
            <person name="Schafer H."/>
        </authorList>
    </citation>
    <scope>NUCLEOTIDE SEQUENCE [LARGE SCALE GENOMIC DNA]</scope>
    <source>
        <strain evidence="4 5">DMS010</strain>
    </source>
</reference>
<sequence>MLLRKLSPITLVVSMLASQVACAAEDYSVQKVTDGVFYHQGVHEDATPENIGAIANVGFIIGEDCVAVVDSGGSFAEGQQLKQALKRQTNKPVCFVINTHVHPDHVLGNAAFTEFNPIYIGHEKLPAAMDSRKDFFDRVFSESLGAAYIGSEFITPTQTVSIGSPITIDLGNRELELTAYTTSHTDHDLTVFDKSSKTLWTGDLLFIDRIPALDGSINGWIENLTQLKNKDIEYAVPGHGPAGKDSYQVGLSEHLNYLVTIREQIRAIINDFGTIEEATSTVGLDQQDKWLLFEHYHRRNVTAAFVELEWE</sequence>
<dbReference type="InterPro" id="IPR001279">
    <property type="entry name" value="Metallo-B-lactamas"/>
</dbReference>
<evidence type="ECO:0000313" key="4">
    <source>
        <dbReference type="EMBL" id="EEF79928.1"/>
    </source>
</evidence>
<comment type="similarity">
    <text evidence="1">Belongs to the metallo-beta-lactamase superfamily. Class-B beta-lactamase family.</text>
</comment>